<proteinExistence type="predicted"/>
<keyword evidence="4" id="KW-0472">Membrane</keyword>
<keyword evidence="3" id="KW-0456">Lyase</keyword>
<gene>
    <name evidence="7" type="ORF">I3842_01G049200</name>
</gene>
<evidence type="ECO:0000313" key="8">
    <source>
        <dbReference type="Proteomes" id="UP000811246"/>
    </source>
</evidence>
<evidence type="ECO:0000259" key="6">
    <source>
        <dbReference type="Pfam" id="PF03936"/>
    </source>
</evidence>
<evidence type="ECO:0000313" key="7">
    <source>
        <dbReference type="EMBL" id="KAG6729782.1"/>
    </source>
</evidence>
<organism evidence="7 8">
    <name type="scientific">Carya illinoinensis</name>
    <name type="common">Pecan</name>
    <dbReference type="NCBI Taxonomy" id="32201"/>
    <lineage>
        <taxon>Eukaryota</taxon>
        <taxon>Viridiplantae</taxon>
        <taxon>Streptophyta</taxon>
        <taxon>Embryophyta</taxon>
        <taxon>Tracheophyta</taxon>
        <taxon>Spermatophyta</taxon>
        <taxon>Magnoliopsida</taxon>
        <taxon>eudicotyledons</taxon>
        <taxon>Gunneridae</taxon>
        <taxon>Pentapetalae</taxon>
        <taxon>rosids</taxon>
        <taxon>fabids</taxon>
        <taxon>Fagales</taxon>
        <taxon>Juglandaceae</taxon>
        <taxon>Carya</taxon>
    </lineage>
</organism>
<dbReference type="PANTHER" id="PTHR31225:SF251">
    <property type="entry name" value="(-)-GERMACRENE D SYNTHASE-LIKE ISOFORM X2"/>
    <property type="match status" value="1"/>
</dbReference>
<dbReference type="AlphaFoldDB" id="A0A922FZT9"/>
<evidence type="ECO:0000256" key="2">
    <source>
        <dbReference type="ARBA" id="ARBA00022842"/>
    </source>
</evidence>
<evidence type="ECO:0000256" key="1">
    <source>
        <dbReference type="ARBA" id="ARBA00022723"/>
    </source>
</evidence>
<feature type="transmembrane region" description="Helical" evidence="4">
    <location>
        <begin position="420"/>
        <end position="442"/>
    </location>
</feature>
<dbReference type="SFLD" id="SFLDS00005">
    <property type="entry name" value="Isoprenoid_Synthase_Type_I"/>
    <property type="match status" value="1"/>
</dbReference>
<keyword evidence="4" id="KW-0812">Transmembrane</keyword>
<comment type="caution">
    <text evidence="7">The sequence shown here is derived from an EMBL/GenBank/DDBJ whole genome shotgun (WGS) entry which is preliminary data.</text>
</comment>
<dbReference type="GO" id="GO:0016102">
    <property type="term" value="P:diterpenoid biosynthetic process"/>
    <property type="evidence" value="ECO:0007669"/>
    <property type="project" value="InterPro"/>
</dbReference>
<dbReference type="InterPro" id="IPR050148">
    <property type="entry name" value="Terpene_synthase-like"/>
</dbReference>
<dbReference type="InterPro" id="IPR034741">
    <property type="entry name" value="Terpene_cyclase-like_1_C"/>
</dbReference>
<sequence>MSNIQASAADDLPQNDKPDHAIRRTAEFHPSIWGDLFINYTCDDEGIHACKVGAVEELVAEVRRELIIASSAGTQSPQHEVMNLINALQRLGVAYHFEGEIQEALEHIYATLHLHGDADDDDLYNLALRFRLLRQQGFRVSCADVFNKFKGDKKGQFKTSMINTNIPGMLAFYEAAHLRVHGEDILDEALAFTTSQLEPIASCPLNCNSPLLAAQITRALKQPLHKGIPRLEARHYISIYQDHDPSHNTTLLKLAVLDFELVQSLHRQELSHISRWWKLLDFSTKLPFGRDRVVECFFCVVAVYFEPQYSFARKILTKVIAMTSTIDDIYDAYGTLEELQIFTEAIERWAISSVDQLPEYMQICYRAVLDIFEEVEQELAKQGRSCLVLYAKEAMKVLVRAYFSEAMFFHEKRIPTMEEYMHVALVTIALPMLTACHFLVWVMKWLPRRPLNGSSATPRLSRLHQ</sequence>
<protein>
    <recommendedName>
        <fullName evidence="9">Sesquiterpene synthase</fullName>
    </recommendedName>
</protein>
<dbReference type="InterPro" id="IPR005630">
    <property type="entry name" value="Terpene_synthase_metal-bd"/>
</dbReference>
<dbReference type="GO" id="GO:0000287">
    <property type="term" value="F:magnesium ion binding"/>
    <property type="evidence" value="ECO:0007669"/>
    <property type="project" value="InterPro"/>
</dbReference>
<dbReference type="SFLD" id="SFLDG01019">
    <property type="entry name" value="Terpene_Cyclase_Like_1_C_Termi"/>
    <property type="match status" value="1"/>
</dbReference>
<reference evidence="7" key="1">
    <citation type="submission" date="2021-01" db="EMBL/GenBank/DDBJ databases">
        <authorList>
            <person name="Lovell J.T."/>
            <person name="Bentley N."/>
            <person name="Bhattarai G."/>
            <person name="Jenkins J.W."/>
            <person name="Sreedasyam A."/>
            <person name="Alarcon Y."/>
            <person name="Bock C."/>
            <person name="Boston L."/>
            <person name="Carlson J."/>
            <person name="Cervantes K."/>
            <person name="Clermont K."/>
            <person name="Krom N."/>
            <person name="Kubenka K."/>
            <person name="Mamidi S."/>
            <person name="Mattison C."/>
            <person name="Monteros M."/>
            <person name="Pisani C."/>
            <person name="Plott C."/>
            <person name="Rajasekar S."/>
            <person name="Rhein H.S."/>
            <person name="Rohla C."/>
            <person name="Song M."/>
            <person name="Hilaire R.S."/>
            <person name="Shu S."/>
            <person name="Wells L."/>
            <person name="Wang X."/>
            <person name="Webber J."/>
            <person name="Heerema R.J."/>
            <person name="Klein P."/>
            <person name="Conner P."/>
            <person name="Grauke L."/>
            <person name="Grimwood J."/>
            <person name="Schmutz J."/>
            <person name="Randall J.J."/>
        </authorList>
    </citation>
    <scope>NUCLEOTIDE SEQUENCE</scope>
    <source>
        <tissue evidence="7">Leaf</tissue>
    </source>
</reference>
<dbReference type="CDD" id="cd00684">
    <property type="entry name" value="Terpene_cyclase_plant_C1"/>
    <property type="match status" value="1"/>
</dbReference>
<keyword evidence="4" id="KW-1133">Transmembrane helix</keyword>
<dbReference type="Proteomes" id="UP000811246">
    <property type="component" value="Chromosome 1"/>
</dbReference>
<dbReference type="Pfam" id="PF03936">
    <property type="entry name" value="Terpene_synth_C"/>
    <property type="match status" value="1"/>
</dbReference>
<feature type="domain" description="Terpene synthase N-terminal" evidence="5">
    <location>
        <begin position="32"/>
        <end position="220"/>
    </location>
</feature>
<dbReference type="PANTHER" id="PTHR31225">
    <property type="entry name" value="OS04G0344100 PROTEIN-RELATED"/>
    <property type="match status" value="1"/>
</dbReference>
<keyword evidence="1" id="KW-0479">Metal-binding</keyword>
<accession>A0A922FZT9</accession>
<dbReference type="InterPro" id="IPR001906">
    <property type="entry name" value="Terpene_synth_N"/>
</dbReference>
<dbReference type="FunFam" id="1.50.10.130:FF:000001">
    <property type="entry name" value="Isoprene synthase, chloroplastic"/>
    <property type="match status" value="1"/>
</dbReference>
<evidence type="ECO:0000256" key="3">
    <source>
        <dbReference type="ARBA" id="ARBA00023239"/>
    </source>
</evidence>
<keyword evidence="2" id="KW-0460">Magnesium</keyword>
<evidence type="ECO:0008006" key="9">
    <source>
        <dbReference type="Google" id="ProtNLM"/>
    </source>
</evidence>
<name>A0A922FZT9_CARIL</name>
<evidence type="ECO:0000259" key="5">
    <source>
        <dbReference type="Pfam" id="PF01397"/>
    </source>
</evidence>
<evidence type="ECO:0000256" key="4">
    <source>
        <dbReference type="SAM" id="Phobius"/>
    </source>
</evidence>
<dbReference type="InterPro" id="IPR044814">
    <property type="entry name" value="Terpene_cyclase_plant_C1"/>
</dbReference>
<dbReference type="GO" id="GO:0010333">
    <property type="term" value="F:terpene synthase activity"/>
    <property type="evidence" value="ECO:0007669"/>
    <property type="project" value="InterPro"/>
</dbReference>
<dbReference type="Pfam" id="PF01397">
    <property type="entry name" value="Terpene_synth"/>
    <property type="match status" value="1"/>
</dbReference>
<feature type="domain" description="Terpene synthase metal-binding" evidence="6">
    <location>
        <begin position="280"/>
        <end position="439"/>
    </location>
</feature>
<dbReference type="EMBL" id="CM031825">
    <property type="protein sequence ID" value="KAG6729782.1"/>
    <property type="molecule type" value="Genomic_DNA"/>
</dbReference>